<dbReference type="KEGG" id="req:REQ_02110"/>
<organism evidence="1">
    <name type="scientific">Rhodococcus hoagii (strain 103S)</name>
    <name type="common">Rhodococcus equi</name>
    <dbReference type="NCBI Taxonomy" id="685727"/>
    <lineage>
        <taxon>Bacteria</taxon>
        <taxon>Bacillati</taxon>
        <taxon>Actinomycetota</taxon>
        <taxon>Actinomycetes</taxon>
        <taxon>Mycobacteriales</taxon>
        <taxon>Nocardiaceae</taxon>
        <taxon>Prescottella</taxon>
    </lineage>
</organism>
<protein>
    <recommendedName>
        <fullName evidence="3">ATPase</fullName>
    </recommendedName>
</protein>
<proteinExistence type="predicted"/>
<evidence type="ECO:0000313" key="1">
    <source>
        <dbReference type="EMBL" id="CBH46360.1"/>
    </source>
</evidence>
<dbReference type="AlphaFoldDB" id="A0A3S5Y1E4"/>
<name>A0A3S5Y1E4_RHOH1</name>
<dbReference type="Proteomes" id="UP001154400">
    <property type="component" value="Chromosome"/>
</dbReference>
<dbReference type="Gene3D" id="3.30.530.20">
    <property type="match status" value="1"/>
</dbReference>
<reference evidence="1" key="1">
    <citation type="journal article" date="2010" name="PLoS Genet.">
        <title>The genome of a pathogenic rhodococcus: cooptive virulence underpinned by key gene acquisitions.</title>
        <authorList>
            <person name="Letek M."/>
            <person name="Gonzalez P."/>
            <person name="Macarthur I."/>
            <person name="Rodriguez H."/>
            <person name="Freeman T.C."/>
            <person name="Valero-Rello A."/>
            <person name="Blanco M."/>
            <person name="Buckley T."/>
            <person name="Cherevach I."/>
            <person name="Fahey R."/>
            <person name="Hapeshi A."/>
            <person name="Holdstock J."/>
            <person name="Leadon D."/>
            <person name="Navas J."/>
            <person name="Ocampo A."/>
            <person name="Quail M.A."/>
            <person name="Sanders M."/>
            <person name="Scortti M.M."/>
            <person name="Prescott J.F."/>
            <person name="Fogarty U."/>
            <person name="Meijer W.G."/>
            <person name="Parkhill J."/>
            <person name="Bentley S.D."/>
            <person name="Vazquez-Boland J.A."/>
        </authorList>
    </citation>
    <scope>NUCLEOTIDE SEQUENCE [LARGE SCALE GENOMIC DNA]</scope>
    <source>
        <strain evidence="1 2">103S</strain>
    </source>
</reference>
<evidence type="ECO:0000313" key="2">
    <source>
        <dbReference type="Proteomes" id="UP000006892"/>
    </source>
</evidence>
<evidence type="ECO:0008006" key="3">
    <source>
        <dbReference type="Google" id="ProtNLM"/>
    </source>
</evidence>
<sequence>MGPMDALDRIERTVEIDAPASRVWKLISEPGWYINDERIVEHRIERRGELDVVHDPVHGEFAFATVRLDEPRYAAFRWLADPAVADSPSTLVEFTIAEVALGRVTLTVVETGFAALPGAELERREKYDGNVEGWAIEMALAKSHLEAVDAVG</sequence>
<dbReference type="SUPFAM" id="SSF55961">
    <property type="entry name" value="Bet v1-like"/>
    <property type="match status" value="1"/>
</dbReference>
<gene>
    <name evidence="1" type="ordered locus">REQ_02110</name>
</gene>
<dbReference type="InterPro" id="IPR023393">
    <property type="entry name" value="START-like_dom_sf"/>
</dbReference>
<dbReference type="EMBL" id="FN563149">
    <property type="protein sequence ID" value="CBH46360.1"/>
    <property type="molecule type" value="Genomic_DNA"/>
</dbReference>
<accession>A0A3S5Y1E4</accession>